<comment type="caution">
    <text evidence="6">The sequence shown here is derived from an EMBL/GenBank/DDBJ whole genome shotgun (WGS) entry which is preliminary data.</text>
</comment>
<keyword evidence="3" id="KW-0560">Oxidoreductase</keyword>
<evidence type="ECO:0000313" key="6">
    <source>
        <dbReference type="EMBL" id="RAK42975.1"/>
    </source>
</evidence>
<dbReference type="EMBL" id="QLMJ01000001">
    <property type="protein sequence ID" value="RAK42975.1"/>
    <property type="molecule type" value="Genomic_DNA"/>
</dbReference>
<evidence type="ECO:0000256" key="4">
    <source>
        <dbReference type="ARBA" id="ARBA00023004"/>
    </source>
</evidence>
<dbReference type="GO" id="GO:0016491">
    <property type="term" value="F:oxidoreductase activity"/>
    <property type="evidence" value="ECO:0007669"/>
    <property type="project" value="UniProtKB-KW"/>
</dbReference>
<keyword evidence="1" id="KW-0001">2Fe-2S</keyword>
<dbReference type="InterPro" id="IPR012675">
    <property type="entry name" value="Beta-grasp_dom_sf"/>
</dbReference>
<dbReference type="InterPro" id="IPR036010">
    <property type="entry name" value="2Fe-2S_ferredoxin-like_sf"/>
</dbReference>
<dbReference type="GO" id="GO:0051537">
    <property type="term" value="F:2 iron, 2 sulfur cluster binding"/>
    <property type="evidence" value="ECO:0007669"/>
    <property type="project" value="UniProtKB-KW"/>
</dbReference>
<reference evidence="6 7" key="1">
    <citation type="submission" date="2018-06" db="EMBL/GenBank/DDBJ databases">
        <title>Genomic Encyclopedia of Type Strains, Phase III (KMG-III): the genomes of soil and plant-associated and newly described type strains.</title>
        <authorList>
            <person name="Whitman W."/>
        </authorList>
    </citation>
    <scope>NUCLEOTIDE SEQUENCE [LARGE SCALE GENOMIC DNA]</scope>
    <source>
        <strain evidence="6 7">CGMCC 4.7090</strain>
    </source>
</reference>
<sequence>MRVTVTIDGDHREFDIDPRLTLADLVRGGAACPDGTCGACTVLLDGDEIRSCLILGVQCHGAHVRVVPDDVPCRETSST</sequence>
<evidence type="ECO:0000256" key="5">
    <source>
        <dbReference type="ARBA" id="ARBA00023014"/>
    </source>
</evidence>
<dbReference type="Gene3D" id="3.10.20.30">
    <property type="match status" value="1"/>
</dbReference>
<accession>A0A327ZL22</accession>
<keyword evidence="7" id="KW-1185">Reference proteome</keyword>
<evidence type="ECO:0000313" key="7">
    <source>
        <dbReference type="Proteomes" id="UP000249341"/>
    </source>
</evidence>
<dbReference type="AlphaFoldDB" id="A0A327ZL22"/>
<organism evidence="6 7">
    <name type="scientific">Actinoplanes lutulentus</name>
    <dbReference type="NCBI Taxonomy" id="1287878"/>
    <lineage>
        <taxon>Bacteria</taxon>
        <taxon>Bacillati</taxon>
        <taxon>Actinomycetota</taxon>
        <taxon>Actinomycetes</taxon>
        <taxon>Micromonosporales</taxon>
        <taxon>Micromonosporaceae</taxon>
        <taxon>Actinoplanes</taxon>
    </lineage>
</organism>
<gene>
    <name evidence="6" type="ORF">B0I29_101105</name>
</gene>
<dbReference type="SUPFAM" id="SSF54292">
    <property type="entry name" value="2Fe-2S ferredoxin-like"/>
    <property type="match status" value="1"/>
</dbReference>
<protein>
    <submittedName>
        <fullName evidence="6">Carbon-monoxide dehydrogenase small subunit</fullName>
    </submittedName>
</protein>
<name>A0A327ZL22_9ACTN</name>
<dbReference type="PANTHER" id="PTHR44379:SF5">
    <property type="entry name" value="OXIDOREDUCTASE WITH IRON-SULFUR SUBUNIT"/>
    <property type="match status" value="1"/>
</dbReference>
<keyword evidence="4" id="KW-0408">Iron</keyword>
<dbReference type="Proteomes" id="UP000249341">
    <property type="component" value="Unassembled WGS sequence"/>
</dbReference>
<evidence type="ECO:0000256" key="3">
    <source>
        <dbReference type="ARBA" id="ARBA00023002"/>
    </source>
</evidence>
<evidence type="ECO:0000256" key="2">
    <source>
        <dbReference type="ARBA" id="ARBA00022723"/>
    </source>
</evidence>
<proteinExistence type="predicted"/>
<dbReference type="InterPro" id="IPR006058">
    <property type="entry name" value="2Fe2S_fd_BS"/>
</dbReference>
<evidence type="ECO:0000256" key="1">
    <source>
        <dbReference type="ARBA" id="ARBA00022714"/>
    </source>
</evidence>
<dbReference type="GO" id="GO:0046872">
    <property type="term" value="F:metal ion binding"/>
    <property type="evidence" value="ECO:0007669"/>
    <property type="project" value="UniProtKB-KW"/>
</dbReference>
<keyword evidence="5" id="KW-0411">Iron-sulfur</keyword>
<dbReference type="PANTHER" id="PTHR44379">
    <property type="entry name" value="OXIDOREDUCTASE WITH IRON-SULFUR SUBUNIT"/>
    <property type="match status" value="1"/>
</dbReference>
<dbReference type="InterPro" id="IPR051452">
    <property type="entry name" value="Diverse_Oxidoreductases"/>
</dbReference>
<keyword evidence="2" id="KW-0479">Metal-binding</keyword>
<dbReference type="PROSITE" id="PS00197">
    <property type="entry name" value="2FE2S_FER_1"/>
    <property type="match status" value="1"/>
</dbReference>